<organism evidence="4 5">
    <name type="scientific">Saccharopolyspora cebuensis</name>
    <dbReference type="NCBI Taxonomy" id="418759"/>
    <lineage>
        <taxon>Bacteria</taxon>
        <taxon>Bacillati</taxon>
        <taxon>Actinomycetota</taxon>
        <taxon>Actinomycetes</taxon>
        <taxon>Pseudonocardiales</taxon>
        <taxon>Pseudonocardiaceae</taxon>
        <taxon>Saccharopolyspora</taxon>
    </lineage>
</organism>
<dbReference type="RefSeq" id="WP_369775292.1">
    <property type="nucleotide sequence ID" value="NZ_JBGEHV010000050.1"/>
</dbReference>
<dbReference type="InterPro" id="IPR049082">
    <property type="entry name" value="T7SS_signal"/>
</dbReference>
<protein>
    <submittedName>
        <fullName evidence="4">T7SS-secreted protein</fullName>
    </submittedName>
</protein>
<reference evidence="4 5" key="1">
    <citation type="submission" date="2024-08" db="EMBL/GenBank/DDBJ databases">
        <title>Genome mining of Saccharopolyspora cebuensis PGLac3 from Nigerian medicinal plant.</title>
        <authorList>
            <person name="Ezeobiora C.E."/>
            <person name="Igbokwe N.H."/>
            <person name="Amin D.H."/>
            <person name="Mendie U.E."/>
        </authorList>
    </citation>
    <scope>NUCLEOTIDE SEQUENCE [LARGE SCALE GENOMIC DNA]</scope>
    <source>
        <strain evidence="4 5">PGLac3</strain>
    </source>
</reference>
<name>A0ABV4CM48_9PSEU</name>
<accession>A0ABV4CM48</accession>
<dbReference type="InterPro" id="IPR028948">
    <property type="entry name" value="Ntox28"/>
</dbReference>
<dbReference type="Proteomes" id="UP001564626">
    <property type="component" value="Unassembled WGS sequence"/>
</dbReference>
<evidence type="ECO:0000313" key="5">
    <source>
        <dbReference type="Proteomes" id="UP001564626"/>
    </source>
</evidence>
<feature type="compositionally biased region" description="Basic and acidic residues" evidence="1">
    <location>
        <begin position="391"/>
        <end position="403"/>
    </location>
</feature>
<feature type="region of interest" description="Disordered" evidence="1">
    <location>
        <begin position="354"/>
        <end position="403"/>
    </location>
</feature>
<feature type="domain" description="Putative T7SS secretion signal" evidence="3">
    <location>
        <begin position="4"/>
        <end position="186"/>
    </location>
</feature>
<comment type="caution">
    <text evidence="4">The sequence shown here is derived from an EMBL/GenBank/DDBJ whole genome shotgun (WGS) entry which is preliminary data.</text>
</comment>
<feature type="compositionally biased region" description="Polar residues" evidence="1">
    <location>
        <begin position="357"/>
        <end position="377"/>
    </location>
</feature>
<dbReference type="Pfam" id="PF21725">
    <property type="entry name" value="T7SS_signal"/>
    <property type="match status" value="1"/>
</dbReference>
<evidence type="ECO:0000256" key="1">
    <source>
        <dbReference type="SAM" id="MobiDB-lite"/>
    </source>
</evidence>
<sequence length="403" mass="41809">MSTAELGTTSDPTALVPGDAAAVHGTSVSLSAYGDALREAGAGLQRIDSSEGWSGQAAEQFRSAFDGEPRKWLEAGGAFHYAAASLERYCDTVSWAQAQAAEAIRLWDQGQAATNAARAEHTRAVEQAQKQAPPGSGPVTIPFQDPGAAKRHAAQQTLARAREQLGSAGDAAAHEVGRARDQAPQERSWWDHTLDAVGDAAGTVVNSVASFGNAMVQHPEMVAGMAGGAALTAVSAAGMTASAGLDATGVGVVAGGPLGAVSATGVATGVGVMGASMAGLASEAAGDDAVRPVDTDADDVVEPLPAKEETKTDRLKEHLTERDLDAARRELDGEVVARKPNGEPWDHVKEVQDAQRGLSNRIDQINRQLGNTRTTPEQRAALEDELSEASRLLDRSEEFVPRG</sequence>
<gene>
    <name evidence="4" type="ORF">AB8O55_22380</name>
</gene>
<keyword evidence="5" id="KW-1185">Reference proteome</keyword>
<evidence type="ECO:0000259" key="3">
    <source>
        <dbReference type="Pfam" id="PF21725"/>
    </source>
</evidence>
<proteinExistence type="predicted"/>
<dbReference type="EMBL" id="JBGEHV010000050">
    <property type="protein sequence ID" value="MEY8042170.1"/>
    <property type="molecule type" value="Genomic_DNA"/>
</dbReference>
<evidence type="ECO:0000259" key="2">
    <source>
        <dbReference type="Pfam" id="PF15605"/>
    </source>
</evidence>
<dbReference type="Pfam" id="PF15605">
    <property type="entry name" value="Ntox28"/>
    <property type="match status" value="1"/>
</dbReference>
<evidence type="ECO:0000313" key="4">
    <source>
        <dbReference type="EMBL" id="MEY8042170.1"/>
    </source>
</evidence>
<feature type="domain" description="Bacterial toxin 28" evidence="2">
    <location>
        <begin position="309"/>
        <end position="401"/>
    </location>
</feature>